<organism evidence="6 7">
    <name type="scientific">Candidatus Scalindua brodae</name>
    <dbReference type="NCBI Taxonomy" id="237368"/>
    <lineage>
        <taxon>Bacteria</taxon>
        <taxon>Pseudomonadati</taxon>
        <taxon>Planctomycetota</taxon>
        <taxon>Candidatus Brocadiia</taxon>
        <taxon>Candidatus Brocadiales</taxon>
        <taxon>Candidatus Scalinduaceae</taxon>
        <taxon>Candidatus Scalindua</taxon>
    </lineage>
</organism>
<evidence type="ECO:0000256" key="3">
    <source>
        <dbReference type="ARBA" id="ARBA00022840"/>
    </source>
</evidence>
<dbReference type="AlphaFoldDB" id="A0A0B0ENM7"/>
<evidence type="ECO:0000313" key="7">
    <source>
        <dbReference type="Proteomes" id="UP000030652"/>
    </source>
</evidence>
<dbReference type="Gene3D" id="3.40.50.300">
    <property type="entry name" value="P-loop containing nucleotide triphosphate hydrolases"/>
    <property type="match status" value="1"/>
</dbReference>
<comment type="caution">
    <text evidence="6">The sequence shown here is derived from an EMBL/GenBank/DDBJ whole genome shotgun (WGS) entry which is preliminary data.</text>
</comment>
<dbReference type="CDD" id="cd19481">
    <property type="entry name" value="RecA-like_protease"/>
    <property type="match status" value="1"/>
</dbReference>
<dbReference type="Pfam" id="PF00004">
    <property type="entry name" value="AAA"/>
    <property type="match status" value="1"/>
</dbReference>
<proteinExistence type="inferred from homology"/>
<dbReference type="SUPFAM" id="SSF52540">
    <property type="entry name" value="P-loop containing nucleoside triphosphate hydrolases"/>
    <property type="match status" value="1"/>
</dbReference>
<dbReference type="SMART" id="SM00382">
    <property type="entry name" value="AAA"/>
    <property type="match status" value="1"/>
</dbReference>
<gene>
    <name evidence="6" type="ORF">SCABRO_00598</name>
</gene>
<keyword evidence="6" id="KW-0131">Cell cycle</keyword>
<dbReference type="InterPro" id="IPR027417">
    <property type="entry name" value="P-loop_NTPase"/>
</dbReference>
<keyword evidence="2" id="KW-0547">Nucleotide-binding</keyword>
<dbReference type="EMBL" id="JRYO01000044">
    <property type="protein sequence ID" value="KHE93646.1"/>
    <property type="molecule type" value="Genomic_DNA"/>
</dbReference>
<name>A0A0B0ENM7_9BACT</name>
<dbReference type="eggNOG" id="COG0464">
    <property type="taxonomic scope" value="Bacteria"/>
</dbReference>
<dbReference type="GO" id="GO:0016887">
    <property type="term" value="F:ATP hydrolysis activity"/>
    <property type="evidence" value="ECO:0007669"/>
    <property type="project" value="InterPro"/>
</dbReference>
<dbReference type="InterPro" id="IPR003959">
    <property type="entry name" value="ATPase_AAA_core"/>
</dbReference>
<dbReference type="PATRIC" id="fig|237368.3.peg.650"/>
<protein>
    <submittedName>
        <fullName evidence="6">Cell division protein ATPase</fullName>
    </submittedName>
</protein>
<accession>A0A0B0ENM7</accession>
<evidence type="ECO:0000256" key="4">
    <source>
        <dbReference type="SAM" id="Coils"/>
    </source>
</evidence>
<dbReference type="Proteomes" id="UP000030652">
    <property type="component" value="Unassembled WGS sequence"/>
</dbReference>
<keyword evidence="4" id="KW-0175">Coiled coil</keyword>
<keyword evidence="6" id="KW-0132">Cell division</keyword>
<evidence type="ECO:0000313" key="6">
    <source>
        <dbReference type="EMBL" id="KHE93646.1"/>
    </source>
</evidence>
<reference evidence="6 7" key="1">
    <citation type="submission" date="2014-10" db="EMBL/GenBank/DDBJ databases">
        <title>Draft genome of anammox bacterium scalindua brodae, obtained using differential coverage binning of sequence data from two enrichment reactors.</title>
        <authorList>
            <person name="Speth D.R."/>
            <person name="Russ L."/>
            <person name="Kartal B."/>
            <person name="Op den Camp H.J."/>
            <person name="Dutilh B.E."/>
            <person name="Jetten M.S."/>
        </authorList>
    </citation>
    <scope>NUCLEOTIDE SEQUENCE [LARGE SCALE GENOMIC DNA]</scope>
    <source>
        <strain evidence="6">RU1</strain>
    </source>
</reference>
<dbReference type="InterPro" id="IPR050221">
    <property type="entry name" value="26S_Proteasome_ATPase"/>
</dbReference>
<evidence type="ECO:0000259" key="5">
    <source>
        <dbReference type="SMART" id="SM00382"/>
    </source>
</evidence>
<dbReference type="PANTHER" id="PTHR23073">
    <property type="entry name" value="26S PROTEASOME REGULATORY SUBUNIT"/>
    <property type="match status" value="1"/>
</dbReference>
<dbReference type="GO" id="GO:0051301">
    <property type="term" value="P:cell division"/>
    <property type="evidence" value="ECO:0007669"/>
    <property type="project" value="UniProtKB-KW"/>
</dbReference>
<comment type="similarity">
    <text evidence="1">Belongs to the AAA ATPase family.</text>
</comment>
<evidence type="ECO:0000256" key="1">
    <source>
        <dbReference type="ARBA" id="ARBA00006914"/>
    </source>
</evidence>
<dbReference type="InterPro" id="IPR003593">
    <property type="entry name" value="AAA+_ATPase"/>
</dbReference>
<keyword evidence="3" id="KW-0067">ATP-binding</keyword>
<dbReference type="GO" id="GO:0005524">
    <property type="term" value="F:ATP binding"/>
    <property type="evidence" value="ECO:0007669"/>
    <property type="project" value="UniProtKB-KW"/>
</dbReference>
<feature type="coiled-coil region" evidence="4">
    <location>
        <begin position="31"/>
        <end position="62"/>
    </location>
</feature>
<sequence length="327" mass="36951">MATANHIKSLLQSHVTGDNEKFITIAMQVAAHEARQGHSKLANELKQLIDQAKSQKNRNSNLLLLVPSKKELDGILEVSQPKINLADLTFSEKQIDTFKRIIKEYKQQNKLRNHNLEPRRKLLLIGPPGTGKTATASALANELKLPLFTIRLDGLITKFMGETATKLRHVFDAIRTTRGLYFFDEFDAIGSDRMSPNDVGEIRRVLNSFLQFLEQDDSDSVIVAATNYKKLLDPALFRRFDDVLNYDLPTQCQVKALVENKLAHFHLSMPDKAWKKIEEVSNGLSHAEITRACEDAAKWMVLEGKDSVSSQNIVDMLEDRKKAKSNV</sequence>
<evidence type="ECO:0000256" key="2">
    <source>
        <dbReference type="ARBA" id="ARBA00022741"/>
    </source>
</evidence>
<feature type="domain" description="AAA+ ATPase" evidence="5">
    <location>
        <begin position="118"/>
        <end position="250"/>
    </location>
</feature>